<gene>
    <name evidence="3" type="ORF">QYE76_037320</name>
</gene>
<feature type="domain" description="DUF3615" evidence="2">
    <location>
        <begin position="309"/>
        <end position="433"/>
    </location>
</feature>
<accession>A0AAD8V0X2</accession>
<protein>
    <recommendedName>
        <fullName evidence="2">DUF3615 domain-containing protein</fullName>
    </recommendedName>
</protein>
<feature type="region of interest" description="Disordered" evidence="1">
    <location>
        <begin position="150"/>
        <end position="193"/>
    </location>
</feature>
<evidence type="ECO:0000313" key="4">
    <source>
        <dbReference type="Proteomes" id="UP001231189"/>
    </source>
</evidence>
<evidence type="ECO:0000313" key="3">
    <source>
        <dbReference type="EMBL" id="KAK1573735.1"/>
    </source>
</evidence>
<evidence type="ECO:0000256" key="1">
    <source>
        <dbReference type="SAM" id="MobiDB-lite"/>
    </source>
</evidence>
<evidence type="ECO:0000259" key="2">
    <source>
        <dbReference type="Pfam" id="PF12274"/>
    </source>
</evidence>
<dbReference type="EMBL" id="JAUUTY010000859">
    <property type="protein sequence ID" value="KAK1573735.1"/>
    <property type="molecule type" value="Genomic_DNA"/>
</dbReference>
<comment type="caution">
    <text evidence="3">The sequence shown here is derived from an EMBL/GenBank/DDBJ whole genome shotgun (WGS) entry which is preliminary data.</text>
</comment>
<sequence>MLRPCLARGSRAPRLALPRAAGRLRLAAPRAAPAPRPARAPPAPDLAAAVLSGPAPAMLARPRARSPSLLAPGVARRRALADLDRRGESRITFSKFHATSEGWPAYPRPAQVYSKPGDSHFYAGLMTVKKYFFPYGTLSVKDGSEVRSIDAEEMPTSSASMESPAIAASFPGGSSDDGGGSSGPAPVRKRTPGRWKRIPRVLTPDMQARKLLGGMDFEKRSRWFLQKADELEAMDPDGCDSEEAKIGFMAFQAEVAASYRRIARTRPQDIVLRPIQLSVTKKELLTAEEMEARFAERKGSHVAQLQHFAELALKHYNAKKAEHNKFDLAQALTSNCFSEACGTTYAHVNFTAIPQNNQSDHPMKRLFFAELTLIPELQLCEDAEPMRVLQVSTIDDAPCFGGCHEIRRKIDHKMRGVMDYERCHACHNILKHPKGDSFIGGHDSTKTPYYSAT</sequence>
<dbReference type="AlphaFoldDB" id="A0AAD8V0X2"/>
<dbReference type="PANTHER" id="PTHR34710:SF13">
    <property type="entry name" value="OS05G0547600 PROTEIN"/>
    <property type="match status" value="1"/>
</dbReference>
<keyword evidence="4" id="KW-1185">Reference proteome</keyword>
<name>A0AAD8V0X2_LOLMU</name>
<organism evidence="3 4">
    <name type="scientific">Lolium multiflorum</name>
    <name type="common">Italian ryegrass</name>
    <name type="synonym">Lolium perenne subsp. multiflorum</name>
    <dbReference type="NCBI Taxonomy" id="4521"/>
    <lineage>
        <taxon>Eukaryota</taxon>
        <taxon>Viridiplantae</taxon>
        <taxon>Streptophyta</taxon>
        <taxon>Embryophyta</taxon>
        <taxon>Tracheophyta</taxon>
        <taxon>Spermatophyta</taxon>
        <taxon>Magnoliopsida</taxon>
        <taxon>Liliopsida</taxon>
        <taxon>Poales</taxon>
        <taxon>Poaceae</taxon>
        <taxon>BOP clade</taxon>
        <taxon>Pooideae</taxon>
        <taxon>Poodae</taxon>
        <taxon>Poeae</taxon>
        <taxon>Poeae Chloroplast Group 2 (Poeae type)</taxon>
        <taxon>Loliodinae</taxon>
        <taxon>Loliinae</taxon>
        <taxon>Lolium</taxon>
    </lineage>
</organism>
<dbReference type="Proteomes" id="UP001231189">
    <property type="component" value="Unassembled WGS sequence"/>
</dbReference>
<proteinExistence type="predicted"/>
<dbReference type="Pfam" id="PF12274">
    <property type="entry name" value="DUF3615"/>
    <property type="match status" value="1"/>
</dbReference>
<dbReference type="InterPro" id="IPR022059">
    <property type="entry name" value="DUF3615"/>
</dbReference>
<reference evidence="3" key="1">
    <citation type="submission" date="2023-07" db="EMBL/GenBank/DDBJ databases">
        <title>A chromosome-level genome assembly of Lolium multiflorum.</title>
        <authorList>
            <person name="Chen Y."/>
            <person name="Copetti D."/>
            <person name="Kolliker R."/>
            <person name="Studer B."/>
        </authorList>
    </citation>
    <scope>NUCLEOTIDE SEQUENCE</scope>
    <source>
        <strain evidence="3">02402/16</strain>
        <tissue evidence="3">Leaf</tissue>
    </source>
</reference>
<dbReference type="PANTHER" id="PTHR34710">
    <property type="entry name" value="OS03G0834100 PROTEIN"/>
    <property type="match status" value="1"/>
</dbReference>